<keyword evidence="2" id="KW-1185">Reference proteome</keyword>
<dbReference type="EMBL" id="CAJVQA010008528">
    <property type="protein sequence ID" value="CAG8673067.1"/>
    <property type="molecule type" value="Genomic_DNA"/>
</dbReference>
<dbReference type="AlphaFoldDB" id="A0A9N9ECK4"/>
<evidence type="ECO:0000313" key="2">
    <source>
        <dbReference type="Proteomes" id="UP000789759"/>
    </source>
</evidence>
<evidence type="ECO:0000313" key="1">
    <source>
        <dbReference type="EMBL" id="CAG8673067.1"/>
    </source>
</evidence>
<accession>A0A9N9ECK4</accession>
<organism evidence="1 2">
    <name type="scientific">Cetraspora pellucida</name>
    <dbReference type="NCBI Taxonomy" id="1433469"/>
    <lineage>
        <taxon>Eukaryota</taxon>
        <taxon>Fungi</taxon>
        <taxon>Fungi incertae sedis</taxon>
        <taxon>Mucoromycota</taxon>
        <taxon>Glomeromycotina</taxon>
        <taxon>Glomeromycetes</taxon>
        <taxon>Diversisporales</taxon>
        <taxon>Gigasporaceae</taxon>
        <taxon>Cetraspora</taxon>
    </lineage>
</organism>
<gene>
    <name evidence="1" type="ORF">CPELLU_LOCUS10375</name>
</gene>
<dbReference type="Proteomes" id="UP000789759">
    <property type="component" value="Unassembled WGS sequence"/>
</dbReference>
<proteinExistence type="predicted"/>
<sequence>KVVDFCHLSGNNPQCENSMCNECSERLKNKPQEKKIVITPKKAKHETAQINITSKNPNANNESSSMITSSSFGNIPNNSIIIPDDFSIIFQSNFSFIQNDFSIILPNDPNITQNDSSVILLGNSSITQDNHSNMIIPSDSNNIILNNLRITIPKVPDNIVFTNIVSSNSSNITSSYFIVSDIDNNIGLFSEKDFGNLSGDRDLKTIEKRFCQLANILIVLLESDSGYYWEIRKLYLNSRKKAFSELATDGQLPKRRSEAHAPISRYNCIGNIRLTIIPEQQYALIKESHKQQKNVYNGPNKPTLIGKAVLEATRIHRKAFKILNYLENNFVRTLGFLTPLIKHIGVKNITEIVIDSIFKTNQERFEFFAVNVNCGEYGMPIAYLYLSILDASIANNSSMSNSVEDGNFRLRSLSNMLVEENFDITKERQENFDALMMPFLKEINLCKTALQSCNQQATSKSKGKLTFWLC</sequence>
<comment type="caution">
    <text evidence="1">The sequence shown here is derived from an EMBL/GenBank/DDBJ whole genome shotgun (WGS) entry which is preliminary data.</text>
</comment>
<feature type="non-terminal residue" evidence="1">
    <location>
        <position position="1"/>
    </location>
</feature>
<name>A0A9N9ECK4_9GLOM</name>
<reference evidence="1" key="1">
    <citation type="submission" date="2021-06" db="EMBL/GenBank/DDBJ databases">
        <authorList>
            <person name="Kallberg Y."/>
            <person name="Tangrot J."/>
            <person name="Rosling A."/>
        </authorList>
    </citation>
    <scope>NUCLEOTIDE SEQUENCE</scope>
    <source>
        <strain evidence="1">FL966</strain>
    </source>
</reference>
<protein>
    <submittedName>
        <fullName evidence="1">6440_t:CDS:1</fullName>
    </submittedName>
</protein>